<accession>A0A090VWJ0</accession>
<reference evidence="8 9" key="1">
    <citation type="journal article" date="2014" name="Genome Announc.">
        <title>Draft Genome Sequence of Marine Flavobacterium Jejuia pallidilutea Strain 11shimoA1 and Pigmentation Mutants.</title>
        <authorList>
            <person name="Takatani N."/>
            <person name="Nakanishi M."/>
            <person name="Meirelles P."/>
            <person name="Mino S."/>
            <person name="Suda W."/>
            <person name="Oshima K."/>
            <person name="Hattori M."/>
            <person name="Ohkuma M."/>
            <person name="Hosokawa M."/>
            <person name="Miyashita K."/>
            <person name="Thompson F.L."/>
            <person name="Niwa A."/>
            <person name="Sawabe T."/>
            <person name="Sawabe T."/>
        </authorList>
    </citation>
    <scope>NUCLEOTIDE SEQUENCE [LARGE SCALE GENOMIC DNA]</scope>
    <source>
        <strain evidence="8 9">JCM 19301</strain>
    </source>
</reference>
<comment type="caution">
    <text evidence="8">The sequence shown here is derived from an EMBL/GenBank/DDBJ whole genome shotgun (WGS) entry which is preliminary data.</text>
</comment>
<name>A0A090VWJ0_9FLAO</name>
<protein>
    <submittedName>
        <fullName evidence="8">Gliding motility protein GldF</fullName>
    </submittedName>
</protein>
<dbReference type="eggNOG" id="COG1277">
    <property type="taxonomic scope" value="Bacteria"/>
</dbReference>
<feature type="transmembrane region" description="Helical" evidence="6">
    <location>
        <begin position="100"/>
        <end position="119"/>
    </location>
</feature>
<dbReference type="InterPro" id="IPR051449">
    <property type="entry name" value="ABC-2_transporter_component"/>
</dbReference>
<keyword evidence="2" id="KW-1003">Cell membrane</keyword>
<dbReference type="NCBIfam" id="TIGR03518">
    <property type="entry name" value="ABC_perm_GldF"/>
    <property type="match status" value="1"/>
</dbReference>
<evidence type="ECO:0000259" key="7">
    <source>
        <dbReference type="Pfam" id="PF23357"/>
    </source>
</evidence>
<evidence type="ECO:0000256" key="4">
    <source>
        <dbReference type="ARBA" id="ARBA00022989"/>
    </source>
</evidence>
<dbReference type="GO" id="GO:0005886">
    <property type="term" value="C:plasma membrane"/>
    <property type="evidence" value="ECO:0007669"/>
    <property type="project" value="UniProtKB-SubCell"/>
</dbReference>
<evidence type="ECO:0000313" key="8">
    <source>
        <dbReference type="EMBL" id="GAL69076.1"/>
    </source>
</evidence>
<dbReference type="Pfam" id="PF23357">
    <property type="entry name" value="DUF7088"/>
    <property type="match status" value="1"/>
</dbReference>
<dbReference type="PANTHER" id="PTHR30294">
    <property type="entry name" value="MEMBRANE COMPONENT OF ABC TRANSPORTER YHHJ-RELATED"/>
    <property type="match status" value="1"/>
</dbReference>
<comment type="subcellular location">
    <subcellularLocation>
        <location evidence="1">Cell membrane</location>
        <topology evidence="1">Multi-pass membrane protein</topology>
    </subcellularLocation>
</comment>
<feature type="transmembrane region" description="Helical" evidence="6">
    <location>
        <begin position="216"/>
        <end position="232"/>
    </location>
</feature>
<keyword evidence="3 6" id="KW-0812">Transmembrane</keyword>
<dbReference type="Pfam" id="PF12679">
    <property type="entry name" value="ABC2_membrane_2"/>
    <property type="match status" value="1"/>
</dbReference>
<evidence type="ECO:0000256" key="1">
    <source>
        <dbReference type="ARBA" id="ARBA00004651"/>
    </source>
</evidence>
<feature type="transmembrane region" description="Helical" evidence="6">
    <location>
        <begin position="12"/>
        <end position="35"/>
    </location>
</feature>
<proteinExistence type="predicted"/>
<evidence type="ECO:0000256" key="3">
    <source>
        <dbReference type="ARBA" id="ARBA00022692"/>
    </source>
</evidence>
<evidence type="ECO:0000256" key="2">
    <source>
        <dbReference type="ARBA" id="ARBA00022475"/>
    </source>
</evidence>
<organism evidence="8 9">
    <name type="scientific">Jejuia pallidilutea</name>
    <dbReference type="NCBI Taxonomy" id="504487"/>
    <lineage>
        <taxon>Bacteria</taxon>
        <taxon>Pseudomonadati</taxon>
        <taxon>Bacteroidota</taxon>
        <taxon>Flavobacteriia</taxon>
        <taxon>Flavobacteriales</taxon>
        <taxon>Flavobacteriaceae</taxon>
        <taxon>Jejuia</taxon>
    </lineage>
</organism>
<feature type="transmembrane region" description="Helical" evidence="6">
    <location>
        <begin position="165"/>
        <end position="182"/>
    </location>
</feature>
<dbReference type="InterPro" id="IPR055396">
    <property type="entry name" value="DUF7088"/>
</dbReference>
<feature type="transmembrane region" description="Helical" evidence="6">
    <location>
        <begin position="244"/>
        <end position="265"/>
    </location>
</feature>
<keyword evidence="5 6" id="KW-0472">Membrane</keyword>
<gene>
    <name evidence="8" type="ORF">JCM19301_177</name>
</gene>
<dbReference type="eggNOG" id="COG3225">
    <property type="taxonomic scope" value="Bacteria"/>
</dbReference>
<dbReference type="PANTHER" id="PTHR30294:SF29">
    <property type="entry name" value="MULTIDRUG ABC TRANSPORTER PERMEASE YBHS-RELATED"/>
    <property type="match status" value="1"/>
</dbReference>
<keyword evidence="4 6" id="KW-1133">Transmembrane helix</keyword>
<evidence type="ECO:0000256" key="6">
    <source>
        <dbReference type="SAM" id="Phobius"/>
    </source>
</evidence>
<feature type="domain" description="DUF7088" evidence="7">
    <location>
        <begin position="272"/>
        <end position="340"/>
    </location>
</feature>
<evidence type="ECO:0000313" key="9">
    <source>
        <dbReference type="Proteomes" id="UP000029641"/>
    </source>
</evidence>
<evidence type="ECO:0000256" key="5">
    <source>
        <dbReference type="ARBA" id="ARBA00023136"/>
    </source>
</evidence>
<feature type="transmembrane region" description="Helical" evidence="6">
    <location>
        <begin position="139"/>
        <end position="158"/>
    </location>
</feature>
<dbReference type="Proteomes" id="UP000029641">
    <property type="component" value="Unassembled WGS sequence"/>
</dbReference>
<dbReference type="EMBL" id="BBNR01000036">
    <property type="protein sequence ID" value="GAL69076.1"/>
    <property type="molecule type" value="Genomic_DNA"/>
</dbReference>
<dbReference type="AlphaFoldDB" id="A0A090VWJ0"/>
<dbReference type="GO" id="GO:0140359">
    <property type="term" value="F:ABC-type transporter activity"/>
    <property type="evidence" value="ECO:0007669"/>
    <property type="project" value="InterPro"/>
</dbReference>
<sequence>MLALLKKEINTFFASPIGYLVIAIFLVLNGLFLWVFKGEFNILDYGFADLSAFFLLAPWILLFLIPAVTMRSFSDEKKQGTLELLLTKPIPHLNIILGKYFGAFVLIAIALLPTLLYVYTVYQLGNPIGNIDFGSTFGSYFGLIFLAGAYTAIGIFCSTLSNNQIVSFIISVFICFMFYIGFEGITAFTSSTIVEQFGMNYHYKSLSRGVIDTRDIIYFLSVIVFFILLTKLGVKTGKANLKDIIKIAIVFSVILVLNTISNYAYKRFDVTKDQRYTLSNSAKEIATKANSPLIVDVFLKGEDFPSEFRRLQTETRQLLEEFSNVNHNIVFQFINLLKTKPTGNKPYKY</sequence>
<dbReference type="InterPro" id="IPR019860">
    <property type="entry name" value="Motility-assoc_ABC_perm_GldF"/>
</dbReference>
<feature type="transmembrane region" description="Helical" evidence="6">
    <location>
        <begin position="47"/>
        <end position="68"/>
    </location>
</feature>